<dbReference type="GO" id="GO:0000329">
    <property type="term" value="C:fungal-type vacuole membrane"/>
    <property type="evidence" value="ECO:0007669"/>
    <property type="project" value="InterPro"/>
</dbReference>
<dbReference type="Pfam" id="PF12505">
    <property type="entry name" value="DUF3712"/>
    <property type="match status" value="2"/>
</dbReference>
<dbReference type="InterPro" id="IPR046368">
    <property type="entry name" value="Tag1"/>
</dbReference>
<keyword evidence="2" id="KW-0812">Transmembrane</keyword>
<gene>
    <name evidence="3" type="ORF">INT45_010661</name>
</gene>
<feature type="region of interest" description="Disordered" evidence="1">
    <location>
        <begin position="1"/>
        <end position="97"/>
    </location>
</feature>
<evidence type="ECO:0000256" key="1">
    <source>
        <dbReference type="SAM" id="MobiDB-lite"/>
    </source>
</evidence>
<sequence>MRTMKFIPIGESSSSQLKIPTNEQETAPLLGNQQNNNNDSLRRKEKSPARSSQENINYGATPLEPHLYNNSTSQNLDSQQHPHTRNNSSSNSNVHGEDHLIETTPQCRRSLCIIFIILMSLSGIATVLLVLLTPEFAQRSFEEGVEFNFKQASIVNGTEHDLQMHVAGEIALKDDAYSLTRKASWLLGNNMGIRESRLEVYQADSMIAMGMIDLPPLTLASDSSITPFDFVTHFTVNDDEELIRFAQNAVSEKMVSWRLKGPLALKFGWFGADVDLEKQVYLEGMDGLKQADLQSVSFPGAHPLGGISLQGEVGIYNPSKMLSLRLGNIDFGIFLPNKNNNNDDKQNNREDKMIAVVQANDANLFGNQLNVFSIHGRSLPMDDNDPERRLLMEEFLSAYLHGNTSTVYVRGSPFGPDGHHQATSTPEWLRKALESMTIQIPFPGTKQSDMIQSLELTHIAIDFSPITGNPVISGDIDAVLKKPDEMQFSINVTEIDPKVFLYLEANSSQPFGRLTSNTPCPAVTTEKEGSSLVDVSSKLHRAPFQVLPGKDKEFQKFLNSIFNGHRATVYIKGTADATVDSAFGHLTVHDLEFNGEIETKGMEGMQNPPPQVTSISLTRGYPDSLHIKNELVIDNPSDVHVNLGLVRFLLVYKDEPIGEVTVPELKLNPESKNKMKISGRLIKKKDSSRMVDFIGNYISGENDTQLTISGKHPDATSSPLLKWLVQQMEFIVTPPRFDEEPLLAAMQMNVLSSTTVLWLRNPFEDIEITMIKMNATAVYESQEIGTALADFSHEGEGWTGPILLPPITCEYERYQKKDNNDDDDQQHNCSAIVVETQKIPVKSKKLGWGPIRKALGGEIDLSVHSLVSIKVDELVLDNLLYERDNLTAKIRKGF</sequence>
<protein>
    <recommendedName>
        <fullName evidence="5">Transmembrane protein</fullName>
    </recommendedName>
</protein>
<evidence type="ECO:0000256" key="2">
    <source>
        <dbReference type="SAM" id="Phobius"/>
    </source>
</evidence>
<evidence type="ECO:0000313" key="3">
    <source>
        <dbReference type="EMBL" id="KAG2222248.1"/>
    </source>
</evidence>
<dbReference type="PANTHER" id="PTHR35895">
    <property type="entry name" value="CHROMOSOME 16, WHOLE GENOME SHOTGUN SEQUENCE"/>
    <property type="match status" value="1"/>
</dbReference>
<comment type="caution">
    <text evidence="3">The sequence shown here is derived from an EMBL/GenBank/DDBJ whole genome shotgun (WGS) entry which is preliminary data.</text>
</comment>
<dbReference type="PANTHER" id="PTHR35895:SF3">
    <property type="entry name" value="PRE-RRNA PROCESSING PROTEIN"/>
    <property type="match status" value="1"/>
</dbReference>
<proteinExistence type="predicted"/>
<feature type="compositionally biased region" description="Polar residues" evidence="1">
    <location>
        <begin position="49"/>
        <end position="58"/>
    </location>
</feature>
<feature type="compositionally biased region" description="Polar residues" evidence="1">
    <location>
        <begin position="68"/>
        <end position="94"/>
    </location>
</feature>
<dbReference type="AlphaFoldDB" id="A0A8H7VMU0"/>
<name>A0A8H7VMU0_9FUNG</name>
<keyword evidence="4" id="KW-1185">Reference proteome</keyword>
<dbReference type="SUPFAM" id="SSF117070">
    <property type="entry name" value="LEA14-like"/>
    <property type="match status" value="1"/>
</dbReference>
<evidence type="ECO:0008006" key="5">
    <source>
        <dbReference type="Google" id="ProtNLM"/>
    </source>
</evidence>
<organism evidence="3 4">
    <name type="scientific">Circinella minor</name>
    <dbReference type="NCBI Taxonomy" id="1195481"/>
    <lineage>
        <taxon>Eukaryota</taxon>
        <taxon>Fungi</taxon>
        <taxon>Fungi incertae sedis</taxon>
        <taxon>Mucoromycota</taxon>
        <taxon>Mucoromycotina</taxon>
        <taxon>Mucoromycetes</taxon>
        <taxon>Mucorales</taxon>
        <taxon>Lichtheimiaceae</taxon>
        <taxon>Circinella</taxon>
    </lineage>
</organism>
<feature type="compositionally biased region" description="Polar residues" evidence="1">
    <location>
        <begin position="11"/>
        <end position="39"/>
    </location>
</feature>
<dbReference type="EMBL" id="JAEPRB010000088">
    <property type="protein sequence ID" value="KAG2222248.1"/>
    <property type="molecule type" value="Genomic_DNA"/>
</dbReference>
<feature type="transmembrane region" description="Helical" evidence="2">
    <location>
        <begin position="111"/>
        <end position="132"/>
    </location>
</feature>
<keyword evidence="2" id="KW-0472">Membrane</keyword>
<dbReference type="InterPro" id="IPR022185">
    <property type="entry name" value="DUF3712"/>
</dbReference>
<reference evidence="3 4" key="1">
    <citation type="submission" date="2020-12" db="EMBL/GenBank/DDBJ databases">
        <title>Metabolic potential, ecology and presence of endohyphal bacteria is reflected in genomic diversity of Mucoromycotina.</title>
        <authorList>
            <person name="Muszewska A."/>
            <person name="Okrasinska A."/>
            <person name="Steczkiewicz K."/>
            <person name="Drgas O."/>
            <person name="Orlowska M."/>
            <person name="Perlinska-Lenart U."/>
            <person name="Aleksandrzak-Piekarczyk T."/>
            <person name="Szatraj K."/>
            <person name="Zielenkiewicz U."/>
            <person name="Pilsyk S."/>
            <person name="Malc E."/>
            <person name="Mieczkowski P."/>
            <person name="Kruszewska J.S."/>
            <person name="Biernat P."/>
            <person name="Pawlowska J."/>
        </authorList>
    </citation>
    <scope>NUCLEOTIDE SEQUENCE [LARGE SCALE GENOMIC DNA]</scope>
    <source>
        <strain evidence="3 4">CBS 142.35</strain>
    </source>
</reference>
<accession>A0A8H7VMU0</accession>
<dbReference type="Proteomes" id="UP000646827">
    <property type="component" value="Unassembled WGS sequence"/>
</dbReference>
<evidence type="ECO:0000313" key="4">
    <source>
        <dbReference type="Proteomes" id="UP000646827"/>
    </source>
</evidence>
<dbReference type="OrthoDB" id="10039566at2759"/>
<keyword evidence="2" id="KW-1133">Transmembrane helix</keyword>